<accession>A0A7I9V9T1</accession>
<keyword evidence="2" id="KW-0812">Transmembrane</keyword>
<comment type="caution">
    <text evidence="3">The sequence shown here is derived from an EMBL/GenBank/DDBJ whole genome shotgun (WGS) entry which is preliminary data.</text>
</comment>
<sequence>MEPDGSDEKPAIPRSGPRATYPTEQTASNRKRWFYVLSALVVVAGLGLAYAGYKQFADPDVSGEATAFEILSSDNVAVQYTVNRSDPGQAVACVVRARAQDGSEVGRREVLIPAGTQTQVGARTEVMTSSPAVIGEVFGCTADVPPYLKPAA</sequence>
<name>A0A7I9V9T1_9ACTN</name>
<feature type="region of interest" description="Disordered" evidence="1">
    <location>
        <begin position="1"/>
        <end position="24"/>
    </location>
</feature>
<dbReference type="InterPro" id="IPR025443">
    <property type="entry name" value="DUF4307"/>
</dbReference>
<dbReference type="AlphaFoldDB" id="A0A7I9V9T1"/>
<keyword evidence="2" id="KW-0472">Membrane</keyword>
<feature type="compositionally biased region" description="Basic and acidic residues" evidence="1">
    <location>
        <begin position="1"/>
        <end position="11"/>
    </location>
</feature>
<feature type="transmembrane region" description="Helical" evidence="2">
    <location>
        <begin position="33"/>
        <end position="53"/>
    </location>
</feature>
<keyword evidence="4" id="KW-1185">Reference proteome</keyword>
<evidence type="ECO:0000313" key="3">
    <source>
        <dbReference type="EMBL" id="GEE01820.1"/>
    </source>
</evidence>
<reference evidence="4" key="1">
    <citation type="submission" date="2019-06" db="EMBL/GenBank/DDBJ databases">
        <title>Gordonia isolated from sludge of a wastewater treatment plant.</title>
        <authorList>
            <person name="Tamura T."/>
            <person name="Aoyama K."/>
            <person name="Kang Y."/>
            <person name="Saito S."/>
            <person name="Akiyama N."/>
            <person name="Yazawa K."/>
            <person name="Gonoi T."/>
            <person name="Mikami Y."/>
        </authorList>
    </citation>
    <scope>NUCLEOTIDE SEQUENCE [LARGE SCALE GENOMIC DNA]</scope>
    <source>
        <strain evidence="4">NBRC 107696</strain>
    </source>
</reference>
<organism evidence="3 4">
    <name type="scientific">Gordonia spumicola</name>
    <dbReference type="NCBI Taxonomy" id="589161"/>
    <lineage>
        <taxon>Bacteria</taxon>
        <taxon>Bacillati</taxon>
        <taxon>Actinomycetota</taxon>
        <taxon>Actinomycetes</taxon>
        <taxon>Mycobacteriales</taxon>
        <taxon>Gordoniaceae</taxon>
        <taxon>Gordonia</taxon>
    </lineage>
</organism>
<evidence type="ECO:0000313" key="4">
    <source>
        <dbReference type="Proteomes" id="UP000444960"/>
    </source>
</evidence>
<evidence type="ECO:0000256" key="2">
    <source>
        <dbReference type="SAM" id="Phobius"/>
    </source>
</evidence>
<dbReference type="Proteomes" id="UP000444960">
    <property type="component" value="Unassembled WGS sequence"/>
</dbReference>
<gene>
    <name evidence="3" type="ORF">nbrc107696_22660</name>
</gene>
<proteinExistence type="predicted"/>
<dbReference type="EMBL" id="BJOV01000005">
    <property type="protein sequence ID" value="GEE01820.1"/>
    <property type="molecule type" value="Genomic_DNA"/>
</dbReference>
<dbReference type="Pfam" id="PF14155">
    <property type="entry name" value="DUF4307"/>
    <property type="match status" value="1"/>
</dbReference>
<protein>
    <submittedName>
        <fullName evidence="3">Membrane protein</fullName>
    </submittedName>
</protein>
<keyword evidence="2" id="KW-1133">Transmembrane helix</keyword>
<evidence type="ECO:0000256" key="1">
    <source>
        <dbReference type="SAM" id="MobiDB-lite"/>
    </source>
</evidence>